<protein>
    <submittedName>
        <fullName evidence="1">Uncharacterized protein</fullName>
    </submittedName>
</protein>
<dbReference type="EMBL" id="JH712106">
    <property type="protein sequence ID" value="EFO19480.1"/>
    <property type="molecule type" value="Genomic_DNA"/>
</dbReference>
<accession>A0A1S0TSX3</accession>
<evidence type="ECO:0000313" key="1">
    <source>
        <dbReference type="EMBL" id="EFO19480.1"/>
    </source>
</evidence>
<dbReference type="RefSeq" id="XP_003144590.1">
    <property type="nucleotide sequence ID" value="XM_003144542.1"/>
</dbReference>
<gene>
    <name evidence="1" type="ORF">LOAG_09013</name>
</gene>
<dbReference type="OrthoDB" id="10499478at2759"/>
<dbReference type="KEGG" id="loa:LOAG_09013"/>
<dbReference type="CTD" id="9946444"/>
<reference evidence="1" key="1">
    <citation type="submission" date="2012-04" db="EMBL/GenBank/DDBJ databases">
        <title>The Genome Sequence of Loa loa.</title>
        <authorList>
            <consortium name="The Broad Institute Genome Sequencing Platform"/>
            <consortium name="Broad Institute Genome Sequencing Center for Infectious Disease"/>
            <person name="Nutman T.B."/>
            <person name="Fink D.L."/>
            <person name="Russ C."/>
            <person name="Young S."/>
            <person name="Zeng Q."/>
            <person name="Gargeya S."/>
            <person name="Alvarado L."/>
            <person name="Berlin A."/>
            <person name="Chapman S.B."/>
            <person name="Chen Z."/>
            <person name="Freedman E."/>
            <person name="Gellesch M."/>
            <person name="Goldberg J."/>
            <person name="Griggs A."/>
            <person name="Gujja S."/>
            <person name="Heilman E.R."/>
            <person name="Heiman D."/>
            <person name="Howarth C."/>
            <person name="Mehta T."/>
            <person name="Neiman D."/>
            <person name="Pearson M."/>
            <person name="Roberts A."/>
            <person name="Saif S."/>
            <person name="Shea T."/>
            <person name="Shenoy N."/>
            <person name="Sisk P."/>
            <person name="Stolte C."/>
            <person name="Sykes S."/>
            <person name="White J."/>
            <person name="Yandava C."/>
            <person name="Haas B."/>
            <person name="Henn M.R."/>
            <person name="Nusbaum C."/>
            <person name="Birren B."/>
        </authorList>
    </citation>
    <scope>NUCLEOTIDE SEQUENCE [LARGE SCALE GENOMIC DNA]</scope>
</reference>
<name>A0A1S0TSX3_LOALO</name>
<organism evidence="1">
    <name type="scientific">Loa loa</name>
    <name type="common">Eye worm</name>
    <name type="synonym">Filaria loa</name>
    <dbReference type="NCBI Taxonomy" id="7209"/>
    <lineage>
        <taxon>Eukaryota</taxon>
        <taxon>Metazoa</taxon>
        <taxon>Ecdysozoa</taxon>
        <taxon>Nematoda</taxon>
        <taxon>Chromadorea</taxon>
        <taxon>Rhabditida</taxon>
        <taxon>Spirurina</taxon>
        <taxon>Spiruromorpha</taxon>
        <taxon>Filarioidea</taxon>
        <taxon>Onchocercidae</taxon>
        <taxon>Loa</taxon>
    </lineage>
</organism>
<dbReference type="AlphaFoldDB" id="A0A1S0TSX3"/>
<dbReference type="InParanoid" id="A0A1S0TSX3"/>
<proteinExistence type="predicted"/>
<dbReference type="GeneID" id="9946444"/>
<sequence>MTNLLNRKNRNKPFIKQYLYKEKSGNEGISSQSFPILFSLPVNYKKHEEKKVFENGWECSDSSLHGKRTNEAGKAIHFIRSHLGLMRFGKRNAAQYGIIRFNKRIDLDHLTQQNDEGNSIDSDNGYRNSYIKAYPFGY</sequence>